<feature type="region of interest" description="Disordered" evidence="3">
    <location>
        <begin position="1"/>
        <end position="58"/>
    </location>
</feature>
<dbReference type="GO" id="GO:0000062">
    <property type="term" value="F:fatty-acyl-CoA binding"/>
    <property type="evidence" value="ECO:0007669"/>
    <property type="project" value="InterPro"/>
</dbReference>
<dbReference type="PANTHER" id="PTHR23310:SF77">
    <property type="entry name" value="LD25952P"/>
    <property type="match status" value="1"/>
</dbReference>
<keyword evidence="1" id="KW-0446">Lipid-binding</keyword>
<keyword evidence="2" id="KW-0175">Coiled coil</keyword>
<evidence type="ECO:0000256" key="3">
    <source>
        <dbReference type="SAM" id="MobiDB-lite"/>
    </source>
</evidence>
<protein>
    <submittedName>
        <fullName evidence="5">Uncharacterized protein AlNc14C12G1491</fullName>
    </submittedName>
</protein>
<dbReference type="SUPFAM" id="SSF47027">
    <property type="entry name" value="Acyl-CoA binding protein"/>
    <property type="match status" value="1"/>
</dbReference>
<organism evidence="5">
    <name type="scientific">Albugo laibachii Nc14</name>
    <dbReference type="NCBI Taxonomy" id="890382"/>
    <lineage>
        <taxon>Eukaryota</taxon>
        <taxon>Sar</taxon>
        <taxon>Stramenopiles</taxon>
        <taxon>Oomycota</taxon>
        <taxon>Peronosporomycetes</taxon>
        <taxon>Albuginales</taxon>
        <taxon>Albuginaceae</taxon>
        <taxon>Albugo</taxon>
    </lineage>
</organism>
<dbReference type="GO" id="GO:0005737">
    <property type="term" value="C:cytoplasm"/>
    <property type="evidence" value="ECO:0007669"/>
    <property type="project" value="TreeGrafter"/>
</dbReference>
<feature type="compositionally biased region" description="Polar residues" evidence="3">
    <location>
        <begin position="34"/>
        <end position="58"/>
    </location>
</feature>
<name>F0W3B4_9STRA</name>
<reference evidence="5" key="2">
    <citation type="submission" date="2011-02" db="EMBL/GenBank/DDBJ databases">
        <authorList>
            <person name="MacLean D."/>
        </authorList>
    </citation>
    <scope>NUCLEOTIDE SEQUENCE</scope>
</reference>
<gene>
    <name evidence="5" type="primary">AlNc14C12G1491</name>
    <name evidence="5" type="ORF">ALNC14_017000</name>
</gene>
<dbReference type="PANTHER" id="PTHR23310">
    <property type="entry name" value="ACYL-COA-BINDING PROTEIN, ACBP"/>
    <property type="match status" value="1"/>
</dbReference>
<accession>F0W3B4</accession>
<dbReference type="GO" id="GO:0006631">
    <property type="term" value="P:fatty acid metabolic process"/>
    <property type="evidence" value="ECO:0007669"/>
    <property type="project" value="TreeGrafter"/>
</dbReference>
<dbReference type="InterPro" id="IPR035984">
    <property type="entry name" value="Acyl-CoA-binding_sf"/>
</dbReference>
<sequence>MPTLKESNRSAYGPRFLSPNHSHTFHSDGAKTHLFNSESPKSASYASDYTHSSSPTSAAIYDTNSPQARIRNDTHNFSQPNEYMSSTTNFYPLPRSLTDATTRSNLVYPLVSNINSPTHSMGEHGSYTCTSSNDVEEDFAAGVRFVESYHGPHRILTRESSDLKQELYACYKQATCGPCHIDSRPSNANLIDVMKWQKWLKLGQITRQEAMKKYTCILDTFVDDWRRQSKKKNNLFEQSTIVRETPPQSTEVLQDISYRLTRETEKRQEAESRLAALIHDNRLRVNKVLDELIEAQTQLSEVTRKLEDDAQKHKEQMEVTIMTQRDLSSRISNTKIFAIEAHILRVFRVVKALCPRNVLSYIFLTILLLQTRRIGHEKTFAILVKFLRGLFAL</sequence>
<dbReference type="InterPro" id="IPR000582">
    <property type="entry name" value="Acyl-CoA-binding_protein"/>
</dbReference>
<reference evidence="5" key="1">
    <citation type="journal article" date="2011" name="PLoS Biol.">
        <title>Gene gain and loss during evolution of obligate parasitism in the white rust pathogen of Arabidopsis thaliana.</title>
        <authorList>
            <person name="Kemen E."/>
            <person name="Gardiner A."/>
            <person name="Schultz-Larsen T."/>
            <person name="Kemen A.C."/>
            <person name="Balmuth A.L."/>
            <person name="Robert-Seilaniantz A."/>
            <person name="Bailey K."/>
            <person name="Holub E."/>
            <person name="Studholme D.J."/>
            <person name="Maclean D."/>
            <person name="Jones J.D."/>
        </authorList>
    </citation>
    <scope>NUCLEOTIDE SEQUENCE</scope>
</reference>
<dbReference type="Gene3D" id="1.20.80.10">
    <property type="match status" value="1"/>
</dbReference>
<proteinExistence type="predicted"/>
<feature type="domain" description="ACB" evidence="4">
    <location>
        <begin position="135"/>
        <end position="227"/>
    </location>
</feature>
<feature type="coiled-coil region" evidence="2">
    <location>
        <begin position="260"/>
        <end position="312"/>
    </location>
</feature>
<dbReference type="InterPro" id="IPR014352">
    <property type="entry name" value="FERM/acyl-CoA-bd_prot_sf"/>
</dbReference>
<dbReference type="EMBL" id="FR824057">
    <property type="protein sequence ID" value="CCA15557.1"/>
    <property type="molecule type" value="Genomic_DNA"/>
</dbReference>
<dbReference type="AlphaFoldDB" id="F0W3B4"/>
<evidence type="ECO:0000256" key="2">
    <source>
        <dbReference type="SAM" id="Coils"/>
    </source>
</evidence>
<evidence type="ECO:0000256" key="1">
    <source>
        <dbReference type="ARBA" id="ARBA00023121"/>
    </source>
</evidence>
<evidence type="ECO:0000259" key="4">
    <source>
        <dbReference type="PROSITE" id="PS51228"/>
    </source>
</evidence>
<dbReference type="HOGENOM" id="CLU_702872_0_0_1"/>
<dbReference type="PROSITE" id="PS51228">
    <property type="entry name" value="ACB_2"/>
    <property type="match status" value="1"/>
</dbReference>
<dbReference type="Pfam" id="PF00887">
    <property type="entry name" value="ACBP"/>
    <property type="match status" value="1"/>
</dbReference>
<evidence type="ECO:0000313" key="5">
    <source>
        <dbReference type="EMBL" id="CCA15557.1"/>
    </source>
</evidence>